<dbReference type="OrthoDB" id="9804310at2"/>
<name>A0A5P9QEM6_9MICO</name>
<dbReference type="SUPFAM" id="SSF56235">
    <property type="entry name" value="N-terminal nucleophile aminohydrolases (Ntn hydrolases)"/>
    <property type="match status" value="1"/>
</dbReference>
<dbReference type="PANTHER" id="PTHR42824:SF1">
    <property type="entry name" value="GLUTAMINE AMIDOTRANSFERASE YAFJ-RELATED"/>
    <property type="match status" value="1"/>
</dbReference>
<evidence type="ECO:0000313" key="4">
    <source>
        <dbReference type="Proteomes" id="UP000326702"/>
    </source>
</evidence>
<dbReference type="InterPro" id="IPR029055">
    <property type="entry name" value="Ntn_hydrolases_N"/>
</dbReference>
<reference evidence="3 4" key="1">
    <citation type="submission" date="2019-10" db="EMBL/GenBank/DDBJ databases">
        <title>Genome sequence of Luteimicrobium xylanilyticum HY-24.</title>
        <authorList>
            <person name="Kim D.Y."/>
            <person name="Park H.-Y."/>
        </authorList>
    </citation>
    <scope>NUCLEOTIDE SEQUENCE [LARGE SCALE GENOMIC DNA]</scope>
    <source>
        <strain evidence="3 4">HY-24</strain>
    </source>
</reference>
<evidence type="ECO:0000259" key="2">
    <source>
        <dbReference type="PROSITE" id="PS51278"/>
    </source>
</evidence>
<keyword evidence="1" id="KW-0315">Glutamine amidotransferase</keyword>
<evidence type="ECO:0000313" key="3">
    <source>
        <dbReference type="EMBL" id="QFU99938.1"/>
    </source>
</evidence>
<evidence type="ECO:0000256" key="1">
    <source>
        <dbReference type="ARBA" id="ARBA00022962"/>
    </source>
</evidence>
<sequence>MCRLFALHAGPRAVPATFWLLDAPDSLAAQSRRNPDGAGIGVFGPDGVVRVDKQPLPAYEDPSFATDARDVEATTFVAHVRYASTGALTVENTHPFVQDGRLFAHNGVVGGLDTLDARLRDLGTDGLVRGATDSERVFALVTAEIRRAGGDVGAGLTAAVRWVAAELPVFALNVILATADELWALRLPATHGLYVLERRGGQPLDARSARIHARSQALAGERAVVVASEPMDGESGWRELDPGELVHVRADLGVESSRPAPAGLAHPLTLDDVRASVGERAASSQTAG</sequence>
<accession>A0A5P9QEM6</accession>
<dbReference type="Pfam" id="PF13230">
    <property type="entry name" value="GATase_4"/>
    <property type="match status" value="1"/>
</dbReference>
<proteinExistence type="predicted"/>
<dbReference type="Gene3D" id="3.60.20.10">
    <property type="entry name" value="Glutamine Phosphoribosylpyrophosphate, subunit 1, domain 1"/>
    <property type="match status" value="1"/>
</dbReference>
<dbReference type="PROSITE" id="PS51278">
    <property type="entry name" value="GATASE_TYPE_2"/>
    <property type="match status" value="1"/>
</dbReference>
<dbReference type="AlphaFoldDB" id="A0A5P9QEM6"/>
<gene>
    <name evidence="3" type="primary">egtC</name>
    <name evidence="3" type="ORF">KDY119_03474</name>
</gene>
<dbReference type="KEGG" id="lxl:KDY119_03474"/>
<keyword evidence="4" id="KW-1185">Reference proteome</keyword>
<dbReference type="EC" id="3.5.1.118" evidence="3"/>
<organism evidence="3 4">
    <name type="scientific">Luteimicrobium xylanilyticum</name>
    <dbReference type="NCBI Taxonomy" id="1133546"/>
    <lineage>
        <taxon>Bacteria</taxon>
        <taxon>Bacillati</taxon>
        <taxon>Actinomycetota</taxon>
        <taxon>Actinomycetes</taxon>
        <taxon>Micrococcales</taxon>
        <taxon>Luteimicrobium</taxon>
    </lineage>
</organism>
<keyword evidence="3" id="KW-0378">Hydrolase</keyword>
<dbReference type="GO" id="GO:0016787">
    <property type="term" value="F:hydrolase activity"/>
    <property type="evidence" value="ECO:0007669"/>
    <property type="project" value="UniProtKB-KW"/>
</dbReference>
<feature type="domain" description="Glutamine amidotransferase type-2" evidence="2">
    <location>
        <begin position="2"/>
        <end position="251"/>
    </location>
</feature>
<dbReference type="InterPro" id="IPR017932">
    <property type="entry name" value="GATase_2_dom"/>
</dbReference>
<dbReference type="RefSeq" id="WP_036947788.1">
    <property type="nucleotide sequence ID" value="NZ_BAABIH010000010.1"/>
</dbReference>
<dbReference type="InterPro" id="IPR026869">
    <property type="entry name" value="EgtC-like"/>
</dbReference>
<dbReference type="Proteomes" id="UP000326702">
    <property type="component" value="Chromosome"/>
</dbReference>
<dbReference type="EMBL" id="CP045529">
    <property type="protein sequence ID" value="QFU99938.1"/>
    <property type="molecule type" value="Genomic_DNA"/>
</dbReference>
<dbReference type="PANTHER" id="PTHR42824">
    <property type="entry name" value="GLUTAMINE AMIDOTRANSFERASE"/>
    <property type="match status" value="1"/>
</dbReference>
<dbReference type="CDD" id="cd01908">
    <property type="entry name" value="YafJ"/>
    <property type="match status" value="1"/>
</dbReference>
<protein>
    <submittedName>
        <fullName evidence="3">Gamma-glutamyl hercynylcysteine S-oxide hydrolase</fullName>
        <ecNumber evidence="3">3.5.1.118</ecNumber>
    </submittedName>
</protein>